<feature type="chain" id="PRO_5011503584" description="Outer membrane protein beta-barrel domain-containing protein" evidence="1">
    <location>
        <begin position="21"/>
        <end position="222"/>
    </location>
</feature>
<feature type="signal peptide" evidence="1">
    <location>
        <begin position="1"/>
        <end position="20"/>
    </location>
</feature>
<name>A0A1I0M8W7_9BACT</name>
<evidence type="ECO:0008006" key="4">
    <source>
        <dbReference type="Google" id="ProtNLM"/>
    </source>
</evidence>
<protein>
    <recommendedName>
        <fullName evidence="4">Outer membrane protein beta-barrel domain-containing protein</fullName>
    </recommendedName>
</protein>
<dbReference type="STRING" id="1267423.SAMN05216290_0134"/>
<dbReference type="AlphaFoldDB" id="A0A1I0M8W7"/>
<dbReference type="OrthoDB" id="976984at2"/>
<evidence type="ECO:0000313" key="2">
    <source>
        <dbReference type="EMBL" id="SEV84200.1"/>
    </source>
</evidence>
<accession>A0A1I0M8W7</accession>
<keyword evidence="1" id="KW-0732">Signal</keyword>
<evidence type="ECO:0000256" key="1">
    <source>
        <dbReference type="SAM" id="SignalP"/>
    </source>
</evidence>
<reference evidence="3" key="1">
    <citation type="submission" date="2016-10" db="EMBL/GenBank/DDBJ databases">
        <authorList>
            <person name="Varghese N."/>
            <person name="Submissions S."/>
        </authorList>
    </citation>
    <scope>NUCLEOTIDE SEQUENCE [LARGE SCALE GENOMIC DNA]</scope>
    <source>
        <strain evidence="3">CGMCC 1.12402</strain>
    </source>
</reference>
<keyword evidence="3" id="KW-1185">Reference proteome</keyword>
<dbReference type="RefSeq" id="WP_090256465.1">
    <property type="nucleotide sequence ID" value="NZ_FOIR01000001.1"/>
</dbReference>
<dbReference type="EMBL" id="FOIR01000001">
    <property type="protein sequence ID" value="SEV84200.1"/>
    <property type="molecule type" value="Genomic_DNA"/>
</dbReference>
<sequence>MRKSVVALVLCLLTATPLFGQDANNPIDPSPTAGLWNRFYGDEQSKLQFLANVTYGKWFYRFTAEAEFNYDEDNNNYTNKFSGTNFLVARLFQSENGQHQFGVGAVVSYFNKGKFAAGGNFVSVSKVGGWKFISLLTLQGGADVFTMEFQPGIYHDFNKGWYFRGHPRMLFNFETGRHEVPIGAGVGKIFNTNGPVVNVFFEPQYDFHNSLPMLYTGIKMLF</sequence>
<dbReference type="GeneID" id="99984898"/>
<organism evidence="2 3">
    <name type="scientific">Roseivirga pacifica</name>
    <dbReference type="NCBI Taxonomy" id="1267423"/>
    <lineage>
        <taxon>Bacteria</taxon>
        <taxon>Pseudomonadati</taxon>
        <taxon>Bacteroidota</taxon>
        <taxon>Cytophagia</taxon>
        <taxon>Cytophagales</taxon>
        <taxon>Roseivirgaceae</taxon>
        <taxon>Roseivirga</taxon>
    </lineage>
</organism>
<evidence type="ECO:0000313" key="3">
    <source>
        <dbReference type="Proteomes" id="UP000199437"/>
    </source>
</evidence>
<proteinExistence type="predicted"/>
<dbReference type="Proteomes" id="UP000199437">
    <property type="component" value="Unassembled WGS sequence"/>
</dbReference>
<gene>
    <name evidence="2" type="ORF">SAMN05216290_0134</name>
</gene>